<dbReference type="RefSeq" id="WP_045262776.1">
    <property type="nucleotide sequence ID" value="NZ_JYIV01000018.1"/>
</dbReference>
<dbReference type="PATRIC" id="fig|82380.10.peg.851"/>
<accession>A0A0F0KX29</accession>
<name>A0A0F0KX29_9MICO</name>
<reference evidence="1 2" key="1">
    <citation type="submission" date="2015-02" db="EMBL/GenBank/DDBJ databases">
        <title>Draft genome sequences of ten Microbacterium spp. with emphasis on heavy metal contaminated environments.</title>
        <authorList>
            <person name="Corretto E."/>
        </authorList>
    </citation>
    <scope>NUCLEOTIDE SEQUENCE [LARGE SCALE GENOMIC DNA]</scope>
    <source>
        <strain evidence="1 2">BEL163</strain>
    </source>
</reference>
<dbReference type="OrthoDB" id="5138556at2"/>
<dbReference type="AlphaFoldDB" id="A0A0F0KX29"/>
<sequence length="312" mass="34040">MYSFRVPLHVGNSNPDTAESRLSLSESNSESIWLQSNGPLADAERAAFCGSGYPTAEIAEQRANELLPALRLTSLRTGIYFDFLSREASAGMSETALRDLNEALPTGVRAARFRPGVTVHLTSEDIVVPRLSATVRAHTPAQTVGATFQRAMRSATASPHGSLAFDLYVASWRMPTDDARLLMLTSAAEAMVVRKKVSSEERIALRRLAAVVRADQTLSPISKKSLENRIGSLHKESISSASARLADHLNPRTFLDRTARDFFSYAYDVRSRLVHGDVPPSSSEVALVLGALGEFVRELIELELSSLETARP</sequence>
<dbReference type="EMBL" id="JYIV01000018">
    <property type="protein sequence ID" value="KJL25029.1"/>
    <property type="molecule type" value="Genomic_DNA"/>
</dbReference>
<dbReference type="GeneID" id="43327343"/>
<proteinExistence type="predicted"/>
<organism evidence="1 2">
    <name type="scientific">Microbacterium oxydans</name>
    <dbReference type="NCBI Taxonomy" id="82380"/>
    <lineage>
        <taxon>Bacteria</taxon>
        <taxon>Bacillati</taxon>
        <taxon>Actinomycetota</taxon>
        <taxon>Actinomycetes</taxon>
        <taxon>Micrococcales</taxon>
        <taxon>Microbacteriaceae</taxon>
        <taxon>Microbacterium</taxon>
    </lineage>
</organism>
<evidence type="ECO:0000313" key="2">
    <source>
        <dbReference type="Proteomes" id="UP000033725"/>
    </source>
</evidence>
<gene>
    <name evidence="1" type="ORF">RN51_00849</name>
</gene>
<evidence type="ECO:0008006" key="3">
    <source>
        <dbReference type="Google" id="ProtNLM"/>
    </source>
</evidence>
<protein>
    <recommendedName>
        <fullName evidence="3">Apea-like HEPN domain-containing protein</fullName>
    </recommendedName>
</protein>
<dbReference type="Proteomes" id="UP000033725">
    <property type="component" value="Unassembled WGS sequence"/>
</dbReference>
<evidence type="ECO:0000313" key="1">
    <source>
        <dbReference type="EMBL" id="KJL25029.1"/>
    </source>
</evidence>
<comment type="caution">
    <text evidence="1">The sequence shown here is derived from an EMBL/GenBank/DDBJ whole genome shotgun (WGS) entry which is preliminary data.</text>
</comment>